<evidence type="ECO:0000313" key="10">
    <source>
        <dbReference type="Proteomes" id="UP001403385"/>
    </source>
</evidence>
<keyword evidence="4 7" id="KW-0812">Transmembrane</keyword>
<proteinExistence type="inferred from homology"/>
<keyword evidence="9" id="KW-0675">Receptor</keyword>
<evidence type="ECO:0000256" key="3">
    <source>
        <dbReference type="ARBA" id="ARBA00022452"/>
    </source>
</evidence>
<dbReference type="InterPro" id="IPR036942">
    <property type="entry name" value="Beta-barrel_TonB_sf"/>
</dbReference>
<dbReference type="PROSITE" id="PS52016">
    <property type="entry name" value="TONB_DEPENDENT_REC_3"/>
    <property type="match status" value="1"/>
</dbReference>
<dbReference type="Pfam" id="PF07715">
    <property type="entry name" value="Plug"/>
    <property type="match status" value="1"/>
</dbReference>
<keyword evidence="10" id="KW-1185">Reference proteome</keyword>
<dbReference type="InterPro" id="IPR012910">
    <property type="entry name" value="Plug_dom"/>
</dbReference>
<dbReference type="AlphaFoldDB" id="A0AAW9SAR0"/>
<comment type="similarity">
    <text evidence="7">Belongs to the TonB-dependent receptor family.</text>
</comment>
<dbReference type="InterPro" id="IPR008969">
    <property type="entry name" value="CarboxyPept-like_regulatory"/>
</dbReference>
<evidence type="ECO:0000256" key="4">
    <source>
        <dbReference type="ARBA" id="ARBA00022692"/>
    </source>
</evidence>
<feature type="domain" description="TonB-dependent receptor plug" evidence="8">
    <location>
        <begin position="135"/>
        <end position="240"/>
    </location>
</feature>
<gene>
    <name evidence="9" type="ORF">AAG747_08725</name>
</gene>
<evidence type="ECO:0000256" key="1">
    <source>
        <dbReference type="ARBA" id="ARBA00004571"/>
    </source>
</evidence>
<keyword evidence="3 7" id="KW-1134">Transmembrane beta strand</keyword>
<dbReference type="Gene3D" id="2.40.170.20">
    <property type="entry name" value="TonB-dependent receptor, beta-barrel domain"/>
    <property type="match status" value="1"/>
</dbReference>
<comment type="caution">
    <text evidence="9">The sequence shown here is derived from an EMBL/GenBank/DDBJ whole genome shotgun (WGS) entry which is preliminary data.</text>
</comment>
<dbReference type="Proteomes" id="UP001403385">
    <property type="component" value="Unassembled WGS sequence"/>
</dbReference>
<evidence type="ECO:0000256" key="7">
    <source>
        <dbReference type="PROSITE-ProRule" id="PRU01360"/>
    </source>
</evidence>
<name>A0AAW9SAR0_9BACT</name>
<dbReference type="SUPFAM" id="SSF49464">
    <property type="entry name" value="Carboxypeptidase regulatory domain-like"/>
    <property type="match status" value="1"/>
</dbReference>
<dbReference type="FunFam" id="2.60.40.1120:FF:000003">
    <property type="entry name" value="Outer membrane protein Omp121"/>
    <property type="match status" value="1"/>
</dbReference>
<dbReference type="RefSeq" id="WP_346820773.1">
    <property type="nucleotide sequence ID" value="NZ_JBDKWZ010000004.1"/>
</dbReference>
<dbReference type="NCBIfam" id="TIGR04057">
    <property type="entry name" value="SusC_RagA_signa"/>
    <property type="match status" value="1"/>
</dbReference>
<comment type="subcellular location">
    <subcellularLocation>
        <location evidence="1 7">Cell outer membrane</location>
        <topology evidence="1 7">Multi-pass membrane protein</topology>
    </subcellularLocation>
</comment>
<evidence type="ECO:0000259" key="8">
    <source>
        <dbReference type="Pfam" id="PF07715"/>
    </source>
</evidence>
<evidence type="ECO:0000256" key="6">
    <source>
        <dbReference type="ARBA" id="ARBA00023237"/>
    </source>
</evidence>
<evidence type="ECO:0000256" key="2">
    <source>
        <dbReference type="ARBA" id="ARBA00022448"/>
    </source>
</evidence>
<keyword evidence="5 7" id="KW-0472">Membrane</keyword>
<evidence type="ECO:0000256" key="5">
    <source>
        <dbReference type="ARBA" id="ARBA00023136"/>
    </source>
</evidence>
<protein>
    <submittedName>
        <fullName evidence="9">TonB-dependent receptor</fullName>
    </submittedName>
</protein>
<organism evidence="9 10">
    <name type="scientific">Rapidithrix thailandica</name>
    <dbReference type="NCBI Taxonomy" id="413964"/>
    <lineage>
        <taxon>Bacteria</taxon>
        <taxon>Pseudomonadati</taxon>
        <taxon>Bacteroidota</taxon>
        <taxon>Cytophagia</taxon>
        <taxon>Cytophagales</taxon>
        <taxon>Flammeovirgaceae</taxon>
        <taxon>Rapidithrix</taxon>
    </lineage>
</organism>
<reference evidence="9 10" key="1">
    <citation type="submission" date="2024-04" db="EMBL/GenBank/DDBJ databases">
        <title>Novel genus in family Flammeovirgaceae.</title>
        <authorList>
            <person name="Nguyen T.H."/>
            <person name="Vuong T.Q."/>
            <person name="Le H."/>
            <person name="Kim S.-G."/>
        </authorList>
    </citation>
    <scope>NUCLEOTIDE SEQUENCE [LARGE SCALE GENOMIC DNA]</scope>
    <source>
        <strain evidence="9 10">JCM 23209</strain>
    </source>
</reference>
<dbReference type="InterPro" id="IPR023997">
    <property type="entry name" value="TonB-dep_OMP_SusC/RagA_CS"/>
</dbReference>
<dbReference type="SUPFAM" id="SSF56935">
    <property type="entry name" value="Porins"/>
    <property type="match status" value="1"/>
</dbReference>
<sequence length="1045" mass="117240">MKWKNFKSFPLRNLFLNGLFTQCLWISIVFTAVAASPYAEDNILISGKVVDPDGEPLPGVSILVQGTATGTTSDINGEYKLTVAGGSTLVFSYVGYISQTIEVGNQSVLNITLEPDLTQLDEVVVVGYGEQSRATITGAVSRMDSKDIKKIPASNLSSLMAGRIAGVYVDNWTGTPGTSSNIRVRAKDSFNDNPPLFVIDGIVREKRAFDALDPSEIKEISVLKDAASAAVYGVKASGGVILVTTERGQSGKAQINYTATFSSEKPTQLPDMMSAVDIARLANSYLPETDNNYWTEEEIAHIKTVNNGYGYDNLNEVYKTPTSKRHALSIKGGSDKIQYYLGGSLYGQTGFLDPLTYNKNTLRGNIRAQLTEDLSVSLNMSNINTKRNKYYWTYDWDGDDLSDLWKKLQTWQPYIPFFSEEGKPLDLGWLGNVAELINNSGYRRYKEQIQSNIITLEYKVPFVKGLRLKGSYAFEKYNRQQKLFAKKHLLYISEPNQGKIYSRKLTGGTTMSGHPSTEFLYTQNISNSSYQLNLQADYERSFGKHNLAATFVYEQREWENGDTYGNRDRFPILVRDQYFATSGDRTDSYVGGSESEGGQLAYVGRVNYDYAKKYLLSASFRYDGNYLFAPGHQYGFFPAVSAGWRISEEPFFNLGFLEELKVRASMGTLGNDRINGDQIAAFLWQETYRPDDGFYFGENPKETKGVWYGGNKNRSVTWEKSRTWNAGLDVEFSNGISFTTEYWFKRTFDILRGRQVTVPTTFGANLPPENYGIVNSNGFEFELAYERTTASGLNYYVSGNFAFGKNKVVEIDVKENAQDWENPVGKPLGRITGWEYDGIIRTQADLDALPDDWRIFGHTPQLGMANYKDLSGPDGKPDGKIDGYDQTILHNYSSAPVSYGLTLGSFWKGFSIELFFQGMAGHQKQIVAQDPYPHTRIYSIWEDYWSADNPNASMPSPNIAWTGTYNRTSGLWLRNASFVRLKNINVSYSLPKKLTGKAGLQDIQLFFNATNLFHLSKFKTYDPEVKHAGVYPNMKNFSGGISVTL</sequence>
<keyword evidence="6 7" id="KW-0998">Cell outer membrane</keyword>
<dbReference type="EMBL" id="JBDKWZ010000004">
    <property type="protein sequence ID" value="MEN7547991.1"/>
    <property type="molecule type" value="Genomic_DNA"/>
</dbReference>
<dbReference type="InterPro" id="IPR023996">
    <property type="entry name" value="TonB-dep_OMP_SusC/RagA"/>
</dbReference>
<dbReference type="Gene3D" id="2.170.130.10">
    <property type="entry name" value="TonB-dependent receptor, plug domain"/>
    <property type="match status" value="1"/>
</dbReference>
<dbReference type="InterPro" id="IPR037066">
    <property type="entry name" value="Plug_dom_sf"/>
</dbReference>
<dbReference type="InterPro" id="IPR039426">
    <property type="entry name" value="TonB-dep_rcpt-like"/>
</dbReference>
<dbReference type="Gene3D" id="2.60.40.1120">
    <property type="entry name" value="Carboxypeptidase-like, regulatory domain"/>
    <property type="match status" value="1"/>
</dbReference>
<dbReference type="Pfam" id="PF13715">
    <property type="entry name" value="CarbopepD_reg_2"/>
    <property type="match status" value="1"/>
</dbReference>
<accession>A0AAW9SAR0</accession>
<evidence type="ECO:0000313" key="9">
    <source>
        <dbReference type="EMBL" id="MEN7547991.1"/>
    </source>
</evidence>
<keyword evidence="2 7" id="KW-0813">Transport</keyword>
<dbReference type="GO" id="GO:0009279">
    <property type="term" value="C:cell outer membrane"/>
    <property type="evidence" value="ECO:0007669"/>
    <property type="project" value="UniProtKB-SubCell"/>
</dbReference>
<dbReference type="NCBIfam" id="TIGR04056">
    <property type="entry name" value="OMP_RagA_SusC"/>
    <property type="match status" value="1"/>
</dbReference>